<sequence>MYHLVILTRLIKRYLNTIVGFRKLLIIGKEGEKMKIKTHDDRLTLTNGSYHALVNARKPKGIDDKKAYLIGTGIGALAAGCFLIRDAHMDGSKITFLEQLDIPGGSLDGAIRENMGYVARGGREMGHHFEVLWSLFSSLPSTEDPSMTVLDHFYYTNYDDPNFSNCRITKNQGERYDNGKFNLGQDLAKELAAFTSMTDEELQNKAIEDIFSEELLNSDFWTLWRTMFAFENWHSALEMKLYMNRFIHHVGGLTNLSALQFSRHDQFTSFVKPMVKYLEDHGAKFEYGVNVDNVEFSISNDKKVAKKIVAKDKNEKDISIDLTENDLVFITNGSMTEGSGYGDDNTSAPFNKELGGCWRLWKNIAAQSDEFGNPDKFCTDTEKSNWESCTVTCHDERVPKYIEKITKRSPYGGRTVTGGIVTAVDSSWLMSWTINRQEQYYGQPEKDVVVWVYGLFSDVPGDYIKKSMRNCTGKEITKEWLYHIGVPTDEIEELAESCTAIPVMMPFITSMFMPREFGDRPYVVPKNAVNFAFLGQFAETLDDPGRDTVFTIEYSGRTAMEAVYVLTGVEKGVPEVFASRYDIRYLLNAGVSLLDGEKPKIDLPPLTRRKIVKQLAGTDIERLLKEYGII</sequence>
<dbReference type="STRING" id="1121298.SAMN05444401_0802"/>
<evidence type="ECO:0000313" key="2">
    <source>
        <dbReference type="Proteomes" id="UP000184080"/>
    </source>
</evidence>
<dbReference type="PANTHER" id="PTHR37417">
    <property type="entry name" value="67 KDA MYOSIN-CROSS-REACTIVE ANTIGEN FAMILY PROTEIN (AFU_ORTHOLOGUE AFUA_5G09970)"/>
    <property type="match status" value="1"/>
</dbReference>
<dbReference type="InterPro" id="IPR036188">
    <property type="entry name" value="FAD/NAD-bd_sf"/>
</dbReference>
<gene>
    <name evidence="1" type="ORF">SAMN05444401_0802</name>
</gene>
<name>A0A1M6BKB0_9CLOT</name>
<accession>A0A1M6BKB0</accession>
<evidence type="ECO:0000313" key="1">
    <source>
        <dbReference type="EMBL" id="SHI49018.1"/>
    </source>
</evidence>
<dbReference type="Proteomes" id="UP000184080">
    <property type="component" value="Unassembled WGS sequence"/>
</dbReference>
<dbReference type="Gene3D" id="3.50.50.60">
    <property type="entry name" value="FAD/NAD(P)-binding domain"/>
    <property type="match status" value="2"/>
</dbReference>
<dbReference type="GO" id="GO:0071949">
    <property type="term" value="F:FAD binding"/>
    <property type="evidence" value="ECO:0007669"/>
    <property type="project" value="InterPro"/>
</dbReference>
<dbReference type="Pfam" id="PF06100">
    <property type="entry name" value="MCRA"/>
    <property type="match status" value="1"/>
</dbReference>
<proteinExistence type="predicted"/>
<dbReference type="Gene3D" id="3.30.9.80">
    <property type="match status" value="1"/>
</dbReference>
<dbReference type="InterPro" id="IPR010354">
    <property type="entry name" value="Oleate_hydratase"/>
</dbReference>
<dbReference type="GO" id="GO:0050151">
    <property type="term" value="F:oleate hydratase activity"/>
    <property type="evidence" value="ECO:0007669"/>
    <property type="project" value="InterPro"/>
</dbReference>
<dbReference type="NCBIfam" id="NF010584">
    <property type="entry name" value="PRK13977.1"/>
    <property type="match status" value="1"/>
</dbReference>
<dbReference type="AlphaFoldDB" id="A0A1M6BKB0"/>
<organism evidence="1 2">
    <name type="scientific">Clostridium amylolyticum</name>
    <dbReference type="NCBI Taxonomy" id="1121298"/>
    <lineage>
        <taxon>Bacteria</taxon>
        <taxon>Bacillati</taxon>
        <taxon>Bacillota</taxon>
        <taxon>Clostridia</taxon>
        <taxon>Eubacteriales</taxon>
        <taxon>Clostridiaceae</taxon>
        <taxon>Clostridium</taxon>
    </lineage>
</organism>
<dbReference type="SUPFAM" id="SSF51905">
    <property type="entry name" value="FAD/NAD(P)-binding domain"/>
    <property type="match status" value="1"/>
</dbReference>
<dbReference type="EMBL" id="FQZO01000001">
    <property type="protein sequence ID" value="SHI49018.1"/>
    <property type="molecule type" value="Genomic_DNA"/>
</dbReference>
<keyword evidence="2" id="KW-1185">Reference proteome</keyword>
<dbReference type="PANTHER" id="PTHR37417:SF3">
    <property type="entry name" value="MYOSIN-CROSSREACTIVE PROTEIN"/>
    <property type="match status" value="1"/>
</dbReference>
<dbReference type="GO" id="GO:0006631">
    <property type="term" value="P:fatty acid metabolic process"/>
    <property type="evidence" value="ECO:0007669"/>
    <property type="project" value="InterPro"/>
</dbReference>
<reference evidence="1 2" key="1">
    <citation type="submission" date="2016-11" db="EMBL/GenBank/DDBJ databases">
        <authorList>
            <person name="Jaros S."/>
            <person name="Januszkiewicz K."/>
            <person name="Wedrychowicz H."/>
        </authorList>
    </citation>
    <scope>NUCLEOTIDE SEQUENCE [LARGE SCALE GENOMIC DNA]</scope>
    <source>
        <strain evidence="1 2">DSM 21864</strain>
    </source>
</reference>
<protein>
    <submittedName>
        <fullName evidence="1">Oleate hydratase</fullName>
    </submittedName>
</protein>